<evidence type="ECO:0000313" key="3">
    <source>
        <dbReference type="Proteomes" id="UP001283361"/>
    </source>
</evidence>
<proteinExistence type="predicted"/>
<accession>A0AAE1E3B3</accession>
<dbReference type="Proteomes" id="UP001283361">
    <property type="component" value="Unassembled WGS sequence"/>
</dbReference>
<organism evidence="2 3">
    <name type="scientific">Elysia crispata</name>
    <name type="common">lettuce slug</name>
    <dbReference type="NCBI Taxonomy" id="231223"/>
    <lineage>
        <taxon>Eukaryota</taxon>
        <taxon>Metazoa</taxon>
        <taxon>Spiralia</taxon>
        <taxon>Lophotrochozoa</taxon>
        <taxon>Mollusca</taxon>
        <taxon>Gastropoda</taxon>
        <taxon>Heterobranchia</taxon>
        <taxon>Euthyneura</taxon>
        <taxon>Panpulmonata</taxon>
        <taxon>Sacoglossa</taxon>
        <taxon>Placobranchoidea</taxon>
        <taxon>Plakobranchidae</taxon>
        <taxon>Elysia</taxon>
    </lineage>
</organism>
<feature type="compositionally biased region" description="Basic and acidic residues" evidence="1">
    <location>
        <begin position="1"/>
        <end position="21"/>
    </location>
</feature>
<gene>
    <name evidence="2" type="ORF">RRG08_012509</name>
</gene>
<protein>
    <submittedName>
        <fullName evidence="2">Uncharacterized protein</fullName>
    </submittedName>
</protein>
<comment type="caution">
    <text evidence="2">The sequence shown here is derived from an EMBL/GenBank/DDBJ whole genome shotgun (WGS) entry which is preliminary data.</text>
</comment>
<evidence type="ECO:0000313" key="2">
    <source>
        <dbReference type="EMBL" id="KAK3791323.1"/>
    </source>
</evidence>
<dbReference type="EMBL" id="JAWDGP010001473">
    <property type="protein sequence ID" value="KAK3791323.1"/>
    <property type="molecule type" value="Genomic_DNA"/>
</dbReference>
<sequence length="81" mass="9150">MKGERSKGERLVEEEKSKLDARPAATDGHPELAAHYADREECPGMAVILHQVNSHIVHFTHIQDTLKLDKSKKKSQYSTLL</sequence>
<feature type="region of interest" description="Disordered" evidence="1">
    <location>
        <begin position="1"/>
        <end position="28"/>
    </location>
</feature>
<evidence type="ECO:0000256" key="1">
    <source>
        <dbReference type="SAM" id="MobiDB-lite"/>
    </source>
</evidence>
<reference evidence="2" key="1">
    <citation type="journal article" date="2023" name="G3 (Bethesda)">
        <title>A reference genome for the long-term kleptoplast-retaining sea slug Elysia crispata morphotype clarki.</title>
        <authorList>
            <person name="Eastman K.E."/>
            <person name="Pendleton A.L."/>
            <person name="Shaikh M.A."/>
            <person name="Suttiyut T."/>
            <person name="Ogas R."/>
            <person name="Tomko P."/>
            <person name="Gavelis G."/>
            <person name="Widhalm J.R."/>
            <person name="Wisecaver J.H."/>
        </authorList>
    </citation>
    <scope>NUCLEOTIDE SEQUENCE</scope>
    <source>
        <strain evidence="2">ECLA1</strain>
    </source>
</reference>
<name>A0AAE1E3B3_9GAST</name>
<keyword evidence="3" id="KW-1185">Reference proteome</keyword>
<dbReference type="AlphaFoldDB" id="A0AAE1E3B3"/>